<dbReference type="GO" id="GO:0005524">
    <property type="term" value="F:ATP binding"/>
    <property type="evidence" value="ECO:0007669"/>
    <property type="project" value="UniProtKB-KW"/>
</dbReference>
<accession>A0A2W6MUJ2</accession>
<evidence type="ECO:0000256" key="1">
    <source>
        <dbReference type="ARBA" id="ARBA00005417"/>
    </source>
</evidence>
<dbReference type="PROSITE" id="PS50893">
    <property type="entry name" value="ABC_TRANSPORTER_2"/>
    <property type="match status" value="1"/>
</dbReference>
<dbReference type="InterPro" id="IPR027417">
    <property type="entry name" value="P-loop_NTPase"/>
</dbReference>
<evidence type="ECO:0000256" key="2">
    <source>
        <dbReference type="ARBA" id="ARBA00022448"/>
    </source>
</evidence>
<feature type="domain" description="ABC transporter" evidence="5">
    <location>
        <begin position="1"/>
        <end position="213"/>
    </location>
</feature>
<evidence type="ECO:0000259" key="5">
    <source>
        <dbReference type="PROSITE" id="PS50893"/>
    </source>
</evidence>
<dbReference type="AlphaFoldDB" id="A0A2W6MUJ2"/>
<dbReference type="PANTHER" id="PTHR42798:SF2">
    <property type="entry name" value="ABC TRANSPORTER ATP-BINDING PROTEIN MG467-RELATED"/>
    <property type="match status" value="1"/>
</dbReference>
<comment type="similarity">
    <text evidence="1">Belongs to the ABC transporter superfamily.</text>
</comment>
<evidence type="ECO:0000256" key="4">
    <source>
        <dbReference type="ARBA" id="ARBA00022840"/>
    </source>
</evidence>
<dbReference type="GO" id="GO:0016887">
    <property type="term" value="F:ATP hydrolysis activity"/>
    <property type="evidence" value="ECO:0007669"/>
    <property type="project" value="InterPro"/>
</dbReference>
<comment type="caution">
    <text evidence="6">The sequence shown here is derived from an EMBL/GenBank/DDBJ whole genome shotgun (WGS) entry which is preliminary data.</text>
</comment>
<dbReference type="InterPro" id="IPR003593">
    <property type="entry name" value="AAA+_ATPase"/>
</dbReference>
<dbReference type="InterPro" id="IPR017911">
    <property type="entry name" value="MacB-like_ATP-bd"/>
</dbReference>
<dbReference type="RefSeq" id="WP_111230287.1">
    <property type="nucleotide sequence ID" value="NZ_NBIU01000026.1"/>
</dbReference>
<keyword evidence="2" id="KW-0813">Transport</keyword>
<proteinExistence type="inferred from homology"/>
<dbReference type="Gene3D" id="3.40.50.300">
    <property type="entry name" value="P-loop containing nucleotide triphosphate hydrolases"/>
    <property type="match status" value="1"/>
</dbReference>
<dbReference type="Pfam" id="PF00005">
    <property type="entry name" value="ABC_tran"/>
    <property type="match status" value="1"/>
</dbReference>
<organism evidence="6 7">
    <name type="scientific">Helicobacter valdiviensis</name>
    <dbReference type="NCBI Taxonomy" id="1458358"/>
    <lineage>
        <taxon>Bacteria</taxon>
        <taxon>Pseudomonadati</taxon>
        <taxon>Campylobacterota</taxon>
        <taxon>Epsilonproteobacteria</taxon>
        <taxon>Campylobacterales</taxon>
        <taxon>Helicobacteraceae</taxon>
        <taxon>Helicobacter</taxon>
    </lineage>
</organism>
<keyword evidence="4 6" id="KW-0067">ATP-binding</keyword>
<evidence type="ECO:0000256" key="3">
    <source>
        <dbReference type="ARBA" id="ARBA00022741"/>
    </source>
</evidence>
<dbReference type="PROSITE" id="PS00211">
    <property type="entry name" value="ABC_TRANSPORTER_1"/>
    <property type="match status" value="1"/>
</dbReference>
<evidence type="ECO:0000313" key="6">
    <source>
        <dbReference type="EMBL" id="PZT47621.1"/>
    </source>
</evidence>
<sequence>MPLLYAKELCFSYDVPILNKVDLIGEEKQIISIMGVSGSGKSTLLHILSSFLKPQSGEVTLFGTNPYSLPQKQLLELRRKQIGIIFQSHYLFLGFSAYENLEVASILGEETINHELLEHFGIKNVLNKNTSSLSGGQQQRLSIARILTKKPKIIFADEPTGNLDKENALSVAEALFSYVKANNSLLIFVTHDLNLAQKADKAYRLEDAKLHQL</sequence>
<dbReference type="CDD" id="cd03255">
    <property type="entry name" value="ABC_MJ0796_LolCDE_FtsE"/>
    <property type="match status" value="1"/>
</dbReference>
<protein>
    <submittedName>
        <fullName evidence="6">ABC transporter ATP-binding protein</fullName>
    </submittedName>
</protein>
<dbReference type="SUPFAM" id="SSF52540">
    <property type="entry name" value="P-loop containing nucleoside triphosphate hydrolases"/>
    <property type="match status" value="1"/>
</dbReference>
<dbReference type="OrthoDB" id="9814623at2"/>
<dbReference type="Proteomes" id="UP000249746">
    <property type="component" value="Unassembled WGS sequence"/>
</dbReference>
<gene>
    <name evidence="6" type="ORF">B6S12_08015</name>
</gene>
<dbReference type="SMART" id="SM00382">
    <property type="entry name" value="AAA"/>
    <property type="match status" value="1"/>
</dbReference>
<evidence type="ECO:0000313" key="7">
    <source>
        <dbReference type="Proteomes" id="UP000249746"/>
    </source>
</evidence>
<keyword evidence="7" id="KW-1185">Reference proteome</keyword>
<dbReference type="InterPro" id="IPR003439">
    <property type="entry name" value="ABC_transporter-like_ATP-bd"/>
</dbReference>
<name>A0A2W6MUJ2_9HELI</name>
<dbReference type="PANTHER" id="PTHR42798">
    <property type="entry name" value="LIPOPROTEIN-RELEASING SYSTEM ATP-BINDING PROTEIN LOLD"/>
    <property type="match status" value="1"/>
</dbReference>
<dbReference type="EMBL" id="NBIU01000026">
    <property type="protein sequence ID" value="PZT47621.1"/>
    <property type="molecule type" value="Genomic_DNA"/>
</dbReference>
<keyword evidence="3" id="KW-0547">Nucleotide-binding</keyword>
<dbReference type="InterPro" id="IPR017871">
    <property type="entry name" value="ABC_transporter-like_CS"/>
</dbReference>
<reference evidence="6 7" key="1">
    <citation type="submission" date="2017-03" db="EMBL/GenBank/DDBJ databases">
        <title>Genomic and clinical evidence uncovers the enterohepatic species Helicobacter valdiviensis as a potential human intestinal pathogen.</title>
        <authorList>
            <person name="Fresia P."/>
            <person name="Jara R."/>
            <person name="Sierra R."/>
            <person name="Ferres I."/>
            <person name="Greif G."/>
            <person name="Iraola G."/>
            <person name="Collado L."/>
        </authorList>
    </citation>
    <scope>NUCLEOTIDE SEQUENCE [LARGE SCALE GENOMIC DNA]</scope>
    <source>
        <strain evidence="6 7">WBE14</strain>
    </source>
</reference>